<name>A0A9D3QAR0_MEGAT</name>
<dbReference type="PANTHER" id="PTHR11969:SF96">
    <property type="entry name" value="MAX NETWORK TRANSCRIPTIONAL REPRESSOR B"/>
    <property type="match status" value="1"/>
</dbReference>
<dbReference type="GO" id="GO:0000978">
    <property type="term" value="F:RNA polymerase II cis-regulatory region sequence-specific DNA binding"/>
    <property type="evidence" value="ECO:0007669"/>
    <property type="project" value="TreeGrafter"/>
</dbReference>
<dbReference type="OrthoDB" id="5981879at2759"/>
<dbReference type="PANTHER" id="PTHR11969">
    <property type="entry name" value="MAX DIMERIZATION, MAD"/>
    <property type="match status" value="1"/>
</dbReference>
<evidence type="ECO:0000256" key="4">
    <source>
        <dbReference type="ARBA" id="ARBA00023125"/>
    </source>
</evidence>
<dbReference type="Proteomes" id="UP001046870">
    <property type="component" value="Chromosome 3"/>
</dbReference>
<dbReference type="InterPro" id="IPR036638">
    <property type="entry name" value="HLH_DNA-bd_sf"/>
</dbReference>
<feature type="compositionally biased region" description="Polar residues" evidence="12">
    <location>
        <begin position="123"/>
        <end position="133"/>
    </location>
</feature>
<feature type="compositionally biased region" description="Low complexity" evidence="12">
    <location>
        <begin position="297"/>
        <end position="315"/>
    </location>
</feature>
<dbReference type="SUPFAM" id="SSF47459">
    <property type="entry name" value="HLH, helix-loop-helix DNA-binding domain"/>
    <property type="match status" value="1"/>
</dbReference>
<evidence type="ECO:0000313" key="15">
    <source>
        <dbReference type="Proteomes" id="UP001046870"/>
    </source>
</evidence>
<dbReference type="GO" id="GO:0046983">
    <property type="term" value="F:protein dimerization activity"/>
    <property type="evidence" value="ECO:0007669"/>
    <property type="project" value="InterPro"/>
</dbReference>
<evidence type="ECO:0000256" key="12">
    <source>
        <dbReference type="SAM" id="MobiDB-lite"/>
    </source>
</evidence>
<evidence type="ECO:0000256" key="7">
    <source>
        <dbReference type="ARBA" id="ARBA00057176"/>
    </source>
</evidence>
<accession>A0A9D3QAR0</accession>
<proteinExistence type="predicted"/>
<gene>
    <name evidence="14" type="ORF">MATL_G00045160</name>
</gene>
<evidence type="ECO:0000256" key="2">
    <source>
        <dbReference type="ARBA" id="ARBA00022491"/>
    </source>
</evidence>
<evidence type="ECO:0000256" key="6">
    <source>
        <dbReference type="ARBA" id="ARBA00023242"/>
    </source>
</evidence>
<feature type="compositionally biased region" description="Basic and acidic residues" evidence="12">
    <location>
        <begin position="316"/>
        <end position="327"/>
    </location>
</feature>
<dbReference type="SMART" id="SM00353">
    <property type="entry name" value="HLH"/>
    <property type="match status" value="1"/>
</dbReference>
<feature type="coiled-coil region" evidence="11">
    <location>
        <begin position="374"/>
        <end position="422"/>
    </location>
</feature>
<dbReference type="Pfam" id="PF00010">
    <property type="entry name" value="HLH"/>
    <property type="match status" value="1"/>
</dbReference>
<sequence length="656" mass="67897">MQAGIGVRVGQLAGWHVVISAWPGLSAARRALSPPVSSSQCTSSLLSSATDGSSLRRASPPVIPASIAPHNGALMRCRGAGAGEARVAPESGGTVAGSHRVRRLRGGRLPERGMRSSRCWTALKSSQRGTAGSVSALDSGIPSPWRVKGALPGERTEGEDTPRPGGGAEAHRSGPIGTACAGEPCDLGGGVAPGAPAHPGPATAPPPPVPIAVIPIPVVPASPASLPLPTALSPPTAARLSPAGKDGHSPPQHQRPLLAQVKVEPGSPPHAGSPSLQPPQPLQPYPGSIVSAPQHTLPAQPGLLQGPPAPAARPGALEDTRHLDGKRRPGGAGTREVHNKLEKNRRAHLKECFETLKRNIPNVDEKKTSNLSVLRSALRYIQTLKRKEKEYEHEMERLAREKIATQQRLAELKNELSQWMDVMEIDRVLRQTVQPEDDQASTSTASEGEDNFDQDVEEDMLPTAPSSVPKVPQALQPEIRQAPAAPAILPSHVPLQHKPLSASVPAPAAPAPAAVAAATPLPAVIPAHSHVVTAPGIQPTVIAHASAAHVSVSASHASVIQAVNHVIQAGPKHIAHIAPSSSNGPQPIGHITVHPASPTCPPSTRSPQQAAAMVGKPAAVGAQVVTHHPQLVGQTVLNPVTMVTMPSFPVSTLKLA</sequence>
<evidence type="ECO:0000313" key="14">
    <source>
        <dbReference type="EMBL" id="KAG7484065.1"/>
    </source>
</evidence>
<evidence type="ECO:0000256" key="9">
    <source>
        <dbReference type="ARBA" id="ARBA00070444"/>
    </source>
</evidence>
<protein>
    <recommendedName>
        <fullName evidence="9">Max-binding protein MNT</fullName>
    </recommendedName>
    <alternativeName>
        <fullName evidence="10">Myc antagonist MNT</fullName>
    </alternativeName>
</protein>
<comment type="subcellular location">
    <subcellularLocation>
        <location evidence="1">Nucleus</location>
    </subcellularLocation>
</comment>
<evidence type="ECO:0000256" key="8">
    <source>
        <dbReference type="ARBA" id="ARBA00062701"/>
    </source>
</evidence>
<evidence type="ECO:0000256" key="10">
    <source>
        <dbReference type="ARBA" id="ARBA00083368"/>
    </source>
</evidence>
<evidence type="ECO:0000256" key="5">
    <source>
        <dbReference type="ARBA" id="ARBA00023163"/>
    </source>
</evidence>
<keyword evidence="11" id="KW-0175">Coiled coil</keyword>
<dbReference type="GO" id="GO:0000981">
    <property type="term" value="F:DNA-binding transcription factor activity, RNA polymerase II-specific"/>
    <property type="evidence" value="ECO:0007669"/>
    <property type="project" value="TreeGrafter"/>
</dbReference>
<comment type="function">
    <text evidence="7">Binds DNA as a heterodimer with MAX and represses transcription. Binds to the canonical E box sequence 5'-CACGTG-3' and, with higher affinity, to 5'-CACGCG-3'.</text>
</comment>
<keyword evidence="4" id="KW-0238">DNA-binding</keyword>
<keyword evidence="15" id="KW-1185">Reference proteome</keyword>
<feature type="region of interest" description="Disordered" evidence="12">
    <location>
        <begin position="230"/>
        <end position="338"/>
    </location>
</feature>
<keyword evidence="3" id="KW-0805">Transcription regulation</keyword>
<comment type="subunit">
    <text evidence="8">Efficient DNA binding requires dimerization with another bHLH protein. Binds DNA as a homodimer or a heterodimer with MAX.</text>
</comment>
<feature type="region of interest" description="Disordered" evidence="12">
    <location>
        <begin position="35"/>
        <end position="61"/>
    </location>
</feature>
<organism evidence="14 15">
    <name type="scientific">Megalops atlanticus</name>
    <name type="common">Tarpon</name>
    <name type="synonym">Clupea gigantea</name>
    <dbReference type="NCBI Taxonomy" id="7932"/>
    <lineage>
        <taxon>Eukaryota</taxon>
        <taxon>Metazoa</taxon>
        <taxon>Chordata</taxon>
        <taxon>Craniata</taxon>
        <taxon>Vertebrata</taxon>
        <taxon>Euteleostomi</taxon>
        <taxon>Actinopterygii</taxon>
        <taxon>Neopterygii</taxon>
        <taxon>Teleostei</taxon>
        <taxon>Elopiformes</taxon>
        <taxon>Megalopidae</taxon>
        <taxon>Megalops</taxon>
    </lineage>
</organism>
<keyword evidence="2" id="KW-0678">Repressor</keyword>
<feature type="domain" description="BHLH" evidence="13">
    <location>
        <begin position="333"/>
        <end position="384"/>
    </location>
</feature>
<feature type="region of interest" description="Disordered" evidence="12">
    <location>
        <begin position="123"/>
        <end position="181"/>
    </location>
</feature>
<dbReference type="AlphaFoldDB" id="A0A9D3QAR0"/>
<evidence type="ECO:0000256" key="1">
    <source>
        <dbReference type="ARBA" id="ARBA00004123"/>
    </source>
</evidence>
<dbReference type="InterPro" id="IPR011598">
    <property type="entry name" value="bHLH_dom"/>
</dbReference>
<evidence type="ECO:0000256" key="3">
    <source>
        <dbReference type="ARBA" id="ARBA00023015"/>
    </source>
</evidence>
<dbReference type="GO" id="GO:0005634">
    <property type="term" value="C:nucleus"/>
    <property type="evidence" value="ECO:0007669"/>
    <property type="project" value="UniProtKB-SubCell"/>
</dbReference>
<dbReference type="PROSITE" id="PS50888">
    <property type="entry name" value="BHLH"/>
    <property type="match status" value="1"/>
</dbReference>
<reference evidence="14" key="1">
    <citation type="submission" date="2021-01" db="EMBL/GenBank/DDBJ databases">
        <authorList>
            <person name="Zahm M."/>
            <person name="Roques C."/>
            <person name="Cabau C."/>
            <person name="Klopp C."/>
            <person name="Donnadieu C."/>
            <person name="Jouanno E."/>
            <person name="Lampietro C."/>
            <person name="Louis A."/>
            <person name="Herpin A."/>
            <person name="Echchiki A."/>
            <person name="Berthelot C."/>
            <person name="Parey E."/>
            <person name="Roest-Crollius H."/>
            <person name="Braasch I."/>
            <person name="Postlethwait J."/>
            <person name="Bobe J."/>
            <person name="Montfort J."/>
            <person name="Bouchez O."/>
            <person name="Begum T."/>
            <person name="Mejri S."/>
            <person name="Adams A."/>
            <person name="Chen W.-J."/>
            <person name="Guiguen Y."/>
        </authorList>
    </citation>
    <scope>NUCLEOTIDE SEQUENCE</scope>
    <source>
        <strain evidence="14">YG-15Mar2019-1</strain>
        <tissue evidence="14">Brain</tissue>
    </source>
</reference>
<dbReference type="FunFam" id="4.10.280.10:FF:000034">
    <property type="entry name" value="MAX network transcriptional repressor"/>
    <property type="match status" value="1"/>
</dbReference>
<dbReference type="Gene3D" id="4.10.280.10">
    <property type="entry name" value="Helix-loop-helix DNA-binding domain"/>
    <property type="match status" value="1"/>
</dbReference>
<keyword evidence="5" id="KW-0804">Transcription</keyword>
<evidence type="ECO:0000259" key="13">
    <source>
        <dbReference type="PROSITE" id="PS50888"/>
    </source>
</evidence>
<dbReference type="CDD" id="cd11402">
    <property type="entry name" value="bHLHzip_Mnt"/>
    <property type="match status" value="1"/>
</dbReference>
<dbReference type="EMBL" id="JAFDVH010000003">
    <property type="protein sequence ID" value="KAG7484065.1"/>
    <property type="molecule type" value="Genomic_DNA"/>
</dbReference>
<comment type="caution">
    <text evidence="14">The sequence shown here is derived from an EMBL/GenBank/DDBJ whole genome shotgun (WGS) entry which is preliminary data.</text>
</comment>
<keyword evidence="6" id="KW-0539">Nucleus</keyword>
<evidence type="ECO:0000256" key="11">
    <source>
        <dbReference type="SAM" id="Coils"/>
    </source>
</evidence>